<evidence type="ECO:0000313" key="3">
    <source>
        <dbReference type="EMBL" id="GEN79007.1"/>
    </source>
</evidence>
<feature type="region of interest" description="Disordered" evidence="1">
    <location>
        <begin position="329"/>
        <end position="351"/>
    </location>
</feature>
<feature type="transmembrane region" description="Helical" evidence="2">
    <location>
        <begin position="249"/>
        <end position="273"/>
    </location>
</feature>
<sequence length="351" mass="36788">MNRLLRLGLPRDPSATTHLAGFVVSAVVTVLLTRAFLAAAGYPTVGSGGLHVAHVLWGGLLMAAAFVVLLSFAGPVARPVGALLGGVGFGLFVDEIGKFVTADNDYFYGPTASLIYAVVVLLVVVSEALHGRLPHDSREYLAGAVDQAVAGVAGGFTPRARADARGLVARAGDVPGAREARALLDAIDDDPHELPNPINAVGAAVVRVTHRLVAARWVPWITVAVLVASLVGSVAMGLAAWWGGADQPGWVVVGLLVSAAGATALAGWGLLVVRQDRREGYLRFRWAVLVSLLVVQVFVFRLREWSAVAGLVVELAVAGLVAAELQQVEQEDRRRRRAPAPGPEGRRGRSG</sequence>
<keyword evidence="2" id="KW-0812">Transmembrane</keyword>
<gene>
    <name evidence="3" type="ORF">AFE02nite_07410</name>
</gene>
<evidence type="ECO:0000313" key="4">
    <source>
        <dbReference type="Proteomes" id="UP000321484"/>
    </source>
</evidence>
<feature type="transmembrane region" description="Helical" evidence="2">
    <location>
        <begin position="80"/>
        <end position="100"/>
    </location>
</feature>
<feature type="transmembrane region" description="Helical" evidence="2">
    <location>
        <begin position="106"/>
        <end position="129"/>
    </location>
</feature>
<feature type="transmembrane region" description="Helical" evidence="2">
    <location>
        <begin position="217"/>
        <end position="243"/>
    </location>
</feature>
<keyword evidence="2" id="KW-1133">Transmembrane helix</keyword>
<comment type="caution">
    <text evidence="3">The sequence shown here is derived from an EMBL/GenBank/DDBJ whole genome shotgun (WGS) entry which is preliminary data.</text>
</comment>
<dbReference type="RefSeq" id="WP_052113325.1">
    <property type="nucleotide sequence ID" value="NZ_BJYK01000001.1"/>
</dbReference>
<name>A0A511YUY1_9CELL</name>
<evidence type="ECO:0000256" key="1">
    <source>
        <dbReference type="SAM" id="MobiDB-lite"/>
    </source>
</evidence>
<feature type="transmembrane region" description="Helical" evidence="2">
    <location>
        <begin position="280"/>
        <end position="299"/>
    </location>
</feature>
<accession>A0A511YUY1</accession>
<dbReference type="Proteomes" id="UP000321484">
    <property type="component" value="Unassembled WGS sequence"/>
</dbReference>
<dbReference type="EMBL" id="BJYK01000001">
    <property type="protein sequence ID" value="GEN79007.1"/>
    <property type="molecule type" value="Genomic_DNA"/>
</dbReference>
<reference evidence="3 4" key="1">
    <citation type="submission" date="2019-07" db="EMBL/GenBank/DDBJ databases">
        <title>Whole genome shotgun sequence of Actinotalea fermentans NBRC 105374.</title>
        <authorList>
            <person name="Hosoyama A."/>
            <person name="Uohara A."/>
            <person name="Ohji S."/>
            <person name="Ichikawa N."/>
        </authorList>
    </citation>
    <scope>NUCLEOTIDE SEQUENCE [LARGE SCALE GENOMIC DNA]</scope>
    <source>
        <strain evidence="3 4">NBRC 105374</strain>
    </source>
</reference>
<feature type="transmembrane region" description="Helical" evidence="2">
    <location>
        <begin position="54"/>
        <end position="73"/>
    </location>
</feature>
<organism evidence="3 4">
    <name type="scientific">Actinotalea fermentans</name>
    <dbReference type="NCBI Taxonomy" id="43671"/>
    <lineage>
        <taxon>Bacteria</taxon>
        <taxon>Bacillati</taxon>
        <taxon>Actinomycetota</taxon>
        <taxon>Actinomycetes</taxon>
        <taxon>Micrococcales</taxon>
        <taxon>Cellulomonadaceae</taxon>
        <taxon>Actinotalea</taxon>
    </lineage>
</organism>
<evidence type="ECO:0000256" key="2">
    <source>
        <dbReference type="SAM" id="Phobius"/>
    </source>
</evidence>
<dbReference type="AlphaFoldDB" id="A0A511YUY1"/>
<feature type="transmembrane region" description="Helical" evidence="2">
    <location>
        <begin position="20"/>
        <end position="42"/>
    </location>
</feature>
<keyword evidence="2" id="KW-0472">Membrane</keyword>
<feature type="transmembrane region" description="Helical" evidence="2">
    <location>
        <begin position="305"/>
        <end position="325"/>
    </location>
</feature>
<proteinExistence type="predicted"/>
<keyword evidence="4" id="KW-1185">Reference proteome</keyword>
<protein>
    <submittedName>
        <fullName evidence="3">Uncharacterized protein</fullName>
    </submittedName>
</protein>